<dbReference type="NCBIfam" id="TIGR00281">
    <property type="entry name" value="SMC-Scp complex subunit ScpB"/>
    <property type="match status" value="1"/>
</dbReference>
<name>A0AB34P0P0_LACGS</name>
<sequence length="199" mass="22411">MRPMASKEAQLEALLYAAGDDGLETDNLLQLLEISPSALRELANHLKDRLKNDENSGLQLICINHTYKLTTSAECGDVISKFFQKDLSKNLSQSALEILSIIAYRQPITRVEIDDLRGVNSSGALQTLVWRGLIKVNGKKDVPGHPNLYVTTDYFLQYFNYESLADLPVIEEFEADDNPVNLFDQDEQNSKEINFDEGE</sequence>
<dbReference type="InterPro" id="IPR036388">
    <property type="entry name" value="WH-like_DNA-bd_sf"/>
</dbReference>
<comment type="subcellular location">
    <subcellularLocation>
        <location evidence="5">Cytoplasm</location>
    </subcellularLocation>
    <text evidence="5">Associated with two foci at the outer edges of the nucleoid region in young cells, and at four foci within both cell halves in older cells.</text>
</comment>
<dbReference type="Proteomes" id="UP000030761">
    <property type="component" value="Unassembled WGS sequence"/>
</dbReference>
<keyword evidence="4 5" id="KW-0131">Cell cycle</keyword>
<comment type="subunit">
    <text evidence="5">Homodimer. Homodimerization may be required to stabilize the binding of ScpA to the Smc head domains. Component of a cohesin-like complex composed of ScpA, ScpB and the Smc homodimer, in which ScpA and ScpB bind to the head domain of Smc. The presence of the three proteins is required for the association of the complex with DNA.</text>
</comment>
<reference evidence="6 7" key="1">
    <citation type="submission" date="2010-03" db="EMBL/GenBank/DDBJ databases">
        <title>The Genome Sequence of Lactobacillus gasseri strain SV-16A-US.</title>
        <authorList>
            <consortium name="The Broad Institute Genome Sequencing Platform"/>
            <person name="Ward D."/>
            <person name="Earl A."/>
            <person name="Feldgarden M."/>
            <person name="Gevers D."/>
            <person name="Young S.K."/>
            <person name="Zeng Q."/>
            <person name="Koehrsen M."/>
            <person name="Alvarado L."/>
            <person name="Berlin A."/>
            <person name="Bochicchio J."/>
            <person name="Borenstein D."/>
            <person name="Chapman S.B."/>
            <person name="Chen Z."/>
            <person name="Engels R."/>
            <person name="Freedman E."/>
            <person name="Gellesch M."/>
            <person name="Goldberg J."/>
            <person name="Griggs A."/>
            <person name="Gujja S."/>
            <person name="Heilman E."/>
            <person name="Heiman D."/>
            <person name="Hepburn T."/>
            <person name="Howarth C."/>
            <person name="Jen D."/>
            <person name="Larson L."/>
            <person name="Mehta T."/>
            <person name="Park D."/>
            <person name="Pearson M."/>
            <person name="Roberts A."/>
            <person name="Saif S."/>
            <person name="Shea T."/>
            <person name="Shenoy N."/>
            <person name="Sisk P."/>
            <person name="Stolte C."/>
            <person name="Sykes S."/>
            <person name="Thomson T."/>
            <person name="Walk T."/>
            <person name="White J."/>
            <person name="Yandava C."/>
            <person name="Liu Y."/>
            <person name="Xu Q."/>
            <person name="Haas B."/>
            <person name="Nusbaum C."/>
            <person name="Birren B."/>
        </authorList>
    </citation>
    <scope>NUCLEOTIDE SEQUENCE [LARGE SCALE GENOMIC DNA]</scope>
    <source>
        <strain evidence="6 7">SV-16A-US</strain>
    </source>
</reference>
<protein>
    <recommendedName>
        <fullName evidence="5">Segregation and condensation protein B</fullName>
    </recommendedName>
</protein>
<dbReference type="PIRSF" id="PIRSF019345">
    <property type="entry name" value="ScpB"/>
    <property type="match status" value="1"/>
</dbReference>
<comment type="function">
    <text evidence="5">Participates in chromosomal partition during cell division. May act via the formation of a condensin-like complex containing Smc and ScpA that pull DNA away from mid-cell into both cell halves.</text>
</comment>
<dbReference type="InterPro" id="IPR036390">
    <property type="entry name" value="WH_DNA-bd_sf"/>
</dbReference>
<accession>A0AB34P0P0</accession>
<dbReference type="GO" id="GO:0006260">
    <property type="term" value="P:DNA replication"/>
    <property type="evidence" value="ECO:0007669"/>
    <property type="project" value="UniProtKB-UniRule"/>
</dbReference>
<dbReference type="EMBL" id="KN050674">
    <property type="protein sequence ID" value="KFL97484.1"/>
    <property type="molecule type" value="Genomic_DNA"/>
</dbReference>
<dbReference type="GO" id="GO:0051301">
    <property type="term" value="P:cell division"/>
    <property type="evidence" value="ECO:0007669"/>
    <property type="project" value="UniProtKB-KW"/>
</dbReference>
<keyword evidence="1 5" id="KW-0963">Cytoplasm</keyword>
<evidence type="ECO:0000313" key="6">
    <source>
        <dbReference type="EMBL" id="KFL97484.1"/>
    </source>
</evidence>
<dbReference type="SMR" id="A0AB34P0P0"/>
<dbReference type="PANTHER" id="PTHR34298">
    <property type="entry name" value="SEGREGATION AND CONDENSATION PROTEIN B"/>
    <property type="match status" value="1"/>
</dbReference>
<dbReference type="GO" id="GO:0005737">
    <property type="term" value="C:cytoplasm"/>
    <property type="evidence" value="ECO:0007669"/>
    <property type="project" value="UniProtKB-SubCell"/>
</dbReference>
<dbReference type="Pfam" id="PF04079">
    <property type="entry name" value="SMC_ScpB"/>
    <property type="match status" value="1"/>
</dbReference>
<dbReference type="HAMAP" id="MF_01804">
    <property type="entry name" value="ScpB"/>
    <property type="match status" value="1"/>
</dbReference>
<dbReference type="InterPro" id="IPR005234">
    <property type="entry name" value="ScpB_csome_segregation"/>
</dbReference>
<dbReference type="AlphaFoldDB" id="A0AB34P0P0"/>
<evidence type="ECO:0000313" key="7">
    <source>
        <dbReference type="Proteomes" id="UP000030761"/>
    </source>
</evidence>
<dbReference type="PANTHER" id="PTHR34298:SF2">
    <property type="entry name" value="SEGREGATION AND CONDENSATION PROTEIN B"/>
    <property type="match status" value="1"/>
</dbReference>
<dbReference type="Gene3D" id="1.10.10.10">
    <property type="entry name" value="Winged helix-like DNA-binding domain superfamily/Winged helix DNA-binding domain"/>
    <property type="match status" value="2"/>
</dbReference>
<keyword evidence="3 5" id="KW-0159">Chromosome partition</keyword>
<evidence type="ECO:0000256" key="1">
    <source>
        <dbReference type="ARBA" id="ARBA00022490"/>
    </source>
</evidence>
<evidence type="ECO:0000256" key="2">
    <source>
        <dbReference type="ARBA" id="ARBA00022618"/>
    </source>
</evidence>
<comment type="similarity">
    <text evidence="5">Belongs to the ScpB family.</text>
</comment>
<evidence type="ECO:0000256" key="5">
    <source>
        <dbReference type="HAMAP-Rule" id="MF_01804"/>
    </source>
</evidence>
<organism evidence="6 7">
    <name type="scientific">Lactobacillus gasseri SV-16A-US</name>
    <dbReference type="NCBI Taxonomy" id="575604"/>
    <lineage>
        <taxon>Bacteria</taxon>
        <taxon>Bacillati</taxon>
        <taxon>Bacillota</taxon>
        <taxon>Bacilli</taxon>
        <taxon>Lactobacillales</taxon>
        <taxon>Lactobacillaceae</taxon>
        <taxon>Lactobacillus</taxon>
    </lineage>
</organism>
<dbReference type="SUPFAM" id="SSF46785">
    <property type="entry name" value="Winged helix' DNA-binding domain"/>
    <property type="match status" value="2"/>
</dbReference>
<proteinExistence type="inferred from homology"/>
<evidence type="ECO:0000256" key="4">
    <source>
        <dbReference type="ARBA" id="ARBA00023306"/>
    </source>
</evidence>
<dbReference type="GO" id="GO:0051304">
    <property type="term" value="P:chromosome separation"/>
    <property type="evidence" value="ECO:0007669"/>
    <property type="project" value="InterPro"/>
</dbReference>
<evidence type="ECO:0000256" key="3">
    <source>
        <dbReference type="ARBA" id="ARBA00022829"/>
    </source>
</evidence>
<gene>
    <name evidence="5" type="primary">scpB</name>
    <name evidence="6" type="ORF">HMPREF5175_00323</name>
</gene>
<keyword evidence="2 5" id="KW-0132">Cell division</keyword>